<dbReference type="Pfam" id="PF12840">
    <property type="entry name" value="HTH_20"/>
    <property type="match status" value="1"/>
</dbReference>
<keyword evidence="1" id="KW-0238">DNA-binding</keyword>
<dbReference type="InterPro" id="IPR036388">
    <property type="entry name" value="WH-like_DNA-bd_sf"/>
</dbReference>
<dbReference type="RefSeq" id="WP_068699992.1">
    <property type="nucleotide sequence ID" value="NZ_CP014167.1"/>
</dbReference>
<dbReference type="PANTHER" id="PTHR38600:SF2">
    <property type="entry name" value="SLL0088 PROTEIN"/>
    <property type="match status" value="1"/>
</dbReference>
<evidence type="ECO:0000256" key="1">
    <source>
        <dbReference type="ARBA" id="ARBA00023125"/>
    </source>
</evidence>
<keyword evidence="3" id="KW-1185">Reference proteome</keyword>
<organism evidence="2 3">
    <name type="scientific">Paenibacillus yonginensis</name>
    <dbReference type="NCBI Taxonomy" id="1462996"/>
    <lineage>
        <taxon>Bacteria</taxon>
        <taxon>Bacillati</taxon>
        <taxon>Bacillota</taxon>
        <taxon>Bacilli</taxon>
        <taxon>Bacillales</taxon>
        <taxon>Paenibacillaceae</taxon>
        <taxon>Paenibacillus</taxon>
    </lineage>
</organism>
<sequence length="213" mass="24300">MNKMKEMPTREYLLHLLKTRGPLTAKEMAAELGITEMAVRRHLGTLERDNLIEPRLQRQTMGRPTSVYALTEHADGMFPKTYHKVALDLLGELAEEAGEDMVGRLFERRKLKLMRNYEPKMSGEDLRGKVRLLADMQNEGGYMAECEELDNGQFVLKEYNCPIFQVANVYNHACSCELELFQSLLGTDVQRTECLAKGGSCCTYVISRKAQEE</sequence>
<evidence type="ECO:0000313" key="3">
    <source>
        <dbReference type="Proteomes" id="UP000092573"/>
    </source>
</evidence>
<dbReference type="EMBL" id="CP014167">
    <property type="protein sequence ID" value="ANS76900.1"/>
    <property type="molecule type" value="Genomic_DNA"/>
</dbReference>
<dbReference type="OrthoDB" id="155998at2"/>
<dbReference type="CDD" id="cd00090">
    <property type="entry name" value="HTH_ARSR"/>
    <property type="match status" value="1"/>
</dbReference>
<dbReference type="InterPro" id="IPR011991">
    <property type="entry name" value="ArsR-like_HTH"/>
</dbReference>
<dbReference type="SUPFAM" id="SSF46785">
    <property type="entry name" value="Winged helix' DNA-binding domain"/>
    <property type="match status" value="1"/>
</dbReference>
<accession>A0A1B1N638</accession>
<dbReference type="GO" id="GO:0003677">
    <property type="term" value="F:DNA binding"/>
    <property type="evidence" value="ECO:0007669"/>
    <property type="project" value="UniProtKB-KW"/>
</dbReference>
<reference evidence="2 3" key="1">
    <citation type="submission" date="2016-01" db="EMBL/GenBank/DDBJ databases">
        <title>Complete Genome Sequence of Paenibacillus yonginensis DCY84, a novel Plant Growth-Promoting Bacteria with Elicitation of Induced Systemic Resistance.</title>
        <authorList>
            <person name="Kim Y.J."/>
            <person name="Yang D.C."/>
            <person name="Sukweenadhi J."/>
        </authorList>
    </citation>
    <scope>NUCLEOTIDE SEQUENCE [LARGE SCALE GENOMIC DNA]</scope>
    <source>
        <strain evidence="2 3">DCY84</strain>
    </source>
</reference>
<protein>
    <submittedName>
        <fullName evidence="2">Transcriptional regulator</fullName>
    </submittedName>
</protein>
<gene>
    <name evidence="2" type="ORF">AWM70_21865</name>
</gene>
<evidence type="ECO:0000313" key="2">
    <source>
        <dbReference type="EMBL" id="ANS76900.1"/>
    </source>
</evidence>
<proteinExistence type="predicted"/>
<dbReference type="KEGG" id="pyg:AWM70_21865"/>
<dbReference type="PANTHER" id="PTHR38600">
    <property type="entry name" value="TRANSCRIPTIONAL REGULATORY PROTEIN"/>
    <property type="match status" value="1"/>
</dbReference>
<name>A0A1B1N638_9BACL</name>
<dbReference type="STRING" id="1462996.AWM70_21865"/>
<dbReference type="Gene3D" id="1.10.10.10">
    <property type="entry name" value="Winged helix-like DNA-binding domain superfamily/Winged helix DNA-binding domain"/>
    <property type="match status" value="1"/>
</dbReference>
<dbReference type="Proteomes" id="UP000092573">
    <property type="component" value="Chromosome"/>
</dbReference>
<dbReference type="AlphaFoldDB" id="A0A1B1N638"/>
<dbReference type="InterPro" id="IPR036390">
    <property type="entry name" value="WH_DNA-bd_sf"/>
</dbReference>